<keyword evidence="6" id="KW-0963">Cytoplasm</keyword>
<keyword evidence="10" id="KW-0133">Cell shape</keyword>
<dbReference type="AlphaFoldDB" id="A0A6S6SFX2"/>
<dbReference type="PANTHER" id="PTHR23132:SF23">
    <property type="entry name" value="D-ALANINE--D-ALANINE LIGASE B"/>
    <property type="match status" value="1"/>
</dbReference>
<sequence>MKYSLLFGAQSFEHEISIVSAISVAKKLENEVAYIFCDTNREFYLIDSKELQSITFTNSKYKKYKKLELKNGGFFTKGIFSKKIDFDVCINLVHGADGEDGKLASMFDFYEIPFVGPRVEGCVLSFSKHLTKLYAKEVGVNVLDYIYTQKENTPNIKFDYPVIVKPTKSGSSMGIRVVKSEKELDYAFDTAYEYDTSAIVEPFIDGVEEYTLAGAKTGDDFEFSMIEKTQKEGLFDFDQKYLNFSRSDIIKEADLSDDIKNKMKQLFKKIYLNMFEGALIRCDFFVIKNEVYLVEINPIPGSMSNYLFNDFSGVLKRVASNLPKTKSIKINYEYINSIRENK</sequence>
<dbReference type="PROSITE" id="PS50975">
    <property type="entry name" value="ATP_GRASP"/>
    <property type="match status" value="1"/>
</dbReference>
<dbReference type="Pfam" id="PF01820">
    <property type="entry name" value="Dala_Dala_lig_N"/>
    <property type="match status" value="1"/>
</dbReference>
<dbReference type="GO" id="GO:0046872">
    <property type="term" value="F:metal ion binding"/>
    <property type="evidence" value="ECO:0007669"/>
    <property type="project" value="InterPro"/>
</dbReference>
<dbReference type="EC" id="6.3.2.4" evidence="5"/>
<dbReference type="PROSITE" id="PS00843">
    <property type="entry name" value="DALA_DALA_LIGASE_1"/>
    <property type="match status" value="1"/>
</dbReference>
<evidence type="ECO:0000256" key="14">
    <source>
        <dbReference type="PROSITE-ProRule" id="PRU00409"/>
    </source>
</evidence>
<dbReference type="GO" id="GO:0071555">
    <property type="term" value="P:cell wall organization"/>
    <property type="evidence" value="ECO:0007669"/>
    <property type="project" value="UniProtKB-KW"/>
</dbReference>
<evidence type="ECO:0000256" key="7">
    <source>
        <dbReference type="ARBA" id="ARBA00022598"/>
    </source>
</evidence>
<feature type="domain" description="ATP-grasp" evidence="15">
    <location>
        <begin position="132"/>
        <end position="331"/>
    </location>
</feature>
<comment type="subcellular location">
    <subcellularLocation>
        <location evidence="3">Cytoplasm</location>
    </subcellularLocation>
</comment>
<evidence type="ECO:0000313" key="16">
    <source>
        <dbReference type="EMBL" id="CAA6802212.1"/>
    </source>
</evidence>
<name>A0A6S6SFX2_9BACT</name>
<dbReference type="PANTHER" id="PTHR23132">
    <property type="entry name" value="D-ALANINE--D-ALANINE LIGASE"/>
    <property type="match status" value="1"/>
</dbReference>
<evidence type="ECO:0000256" key="9">
    <source>
        <dbReference type="ARBA" id="ARBA00022840"/>
    </source>
</evidence>
<evidence type="ECO:0000256" key="3">
    <source>
        <dbReference type="ARBA" id="ARBA00004496"/>
    </source>
</evidence>
<evidence type="ECO:0000256" key="4">
    <source>
        <dbReference type="ARBA" id="ARBA00010871"/>
    </source>
</evidence>
<gene>
    <name evidence="16" type="ORF">HELGO_WM11570</name>
</gene>
<dbReference type="GO" id="GO:0009252">
    <property type="term" value="P:peptidoglycan biosynthetic process"/>
    <property type="evidence" value="ECO:0007669"/>
    <property type="project" value="UniProtKB-KW"/>
</dbReference>
<evidence type="ECO:0000256" key="6">
    <source>
        <dbReference type="ARBA" id="ARBA00022490"/>
    </source>
</evidence>
<evidence type="ECO:0000256" key="11">
    <source>
        <dbReference type="ARBA" id="ARBA00022984"/>
    </source>
</evidence>
<evidence type="ECO:0000259" key="15">
    <source>
        <dbReference type="PROSITE" id="PS50975"/>
    </source>
</evidence>
<dbReference type="InterPro" id="IPR011761">
    <property type="entry name" value="ATP-grasp"/>
</dbReference>
<comment type="catalytic activity">
    <reaction evidence="13">
        <text>2 D-alanine + ATP = D-alanyl-D-alanine + ADP + phosphate + H(+)</text>
        <dbReference type="Rhea" id="RHEA:11224"/>
        <dbReference type="ChEBI" id="CHEBI:15378"/>
        <dbReference type="ChEBI" id="CHEBI:30616"/>
        <dbReference type="ChEBI" id="CHEBI:43474"/>
        <dbReference type="ChEBI" id="CHEBI:57416"/>
        <dbReference type="ChEBI" id="CHEBI:57822"/>
        <dbReference type="ChEBI" id="CHEBI:456216"/>
        <dbReference type="EC" id="6.3.2.4"/>
    </reaction>
</comment>
<evidence type="ECO:0000256" key="1">
    <source>
        <dbReference type="ARBA" id="ARBA00001936"/>
    </source>
</evidence>
<dbReference type="InterPro" id="IPR000291">
    <property type="entry name" value="D-Ala_lig_Van_CS"/>
</dbReference>
<dbReference type="GO" id="GO:0008716">
    <property type="term" value="F:D-alanine-D-alanine ligase activity"/>
    <property type="evidence" value="ECO:0007669"/>
    <property type="project" value="UniProtKB-EC"/>
</dbReference>
<dbReference type="InterPro" id="IPR011095">
    <property type="entry name" value="Dala_Dala_lig_C"/>
</dbReference>
<dbReference type="EMBL" id="CACVAW010000009">
    <property type="protein sequence ID" value="CAA6802212.1"/>
    <property type="molecule type" value="Genomic_DNA"/>
</dbReference>
<dbReference type="InterPro" id="IPR005905">
    <property type="entry name" value="D_ala_D_ala"/>
</dbReference>
<dbReference type="Pfam" id="PF07478">
    <property type="entry name" value="Dala_Dala_lig_C"/>
    <property type="match status" value="1"/>
</dbReference>
<dbReference type="Gene3D" id="3.30.1490.20">
    <property type="entry name" value="ATP-grasp fold, A domain"/>
    <property type="match status" value="1"/>
</dbReference>
<dbReference type="Gene3D" id="3.40.50.20">
    <property type="match status" value="1"/>
</dbReference>
<keyword evidence="9 14" id="KW-0067">ATP-binding</keyword>
<dbReference type="SUPFAM" id="SSF56059">
    <property type="entry name" value="Glutathione synthetase ATP-binding domain-like"/>
    <property type="match status" value="1"/>
</dbReference>
<evidence type="ECO:0000256" key="12">
    <source>
        <dbReference type="ARBA" id="ARBA00023316"/>
    </source>
</evidence>
<evidence type="ECO:0000256" key="8">
    <source>
        <dbReference type="ARBA" id="ARBA00022741"/>
    </source>
</evidence>
<reference evidence="16" key="1">
    <citation type="submission" date="2020-01" db="EMBL/GenBank/DDBJ databases">
        <authorList>
            <person name="Meier V. D."/>
            <person name="Meier V D."/>
        </authorList>
    </citation>
    <scope>NUCLEOTIDE SEQUENCE</scope>
    <source>
        <strain evidence="16">HLG_WM_MAG_12</strain>
    </source>
</reference>
<keyword evidence="11" id="KW-0573">Peptidoglycan synthesis</keyword>
<dbReference type="InterPro" id="IPR011127">
    <property type="entry name" value="Dala_Dala_lig_N"/>
</dbReference>
<evidence type="ECO:0000256" key="5">
    <source>
        <dbReference type="ARBA" id="ARBA00012216"/>
    </source>
</evidence>
<evidence type="ECO:0000256" key="13">
    <source>
        <dbReference type="ARBA" id="ARBA00047614"/>
    </source>
</evidence>
<dbReference type="GO" id="GO:0005737">
    <property type="term" value="C:cytoplasm"/>
    <property type="evidence" value="ECO:0007669"/>
    <property type="project" value="UniProtKB-SubCell"/>
</dbReference>
<comment type="similarity">
    <text evidence="4">Belongs to the D-alanine--D-alanine ligase family.</text>
</comment>
<accession>A0A6S6SFX2</accession>
<comment type="cofactor">
    <cofactor evidence="1">
        <name>Mn(2+)</name>
        <dbReference type="ChEBI" id="CHEBI:29035"/>
    </cofactor>
</comment>
<evidence type="ECO:0000256" key="2">
    <source>
        <dbReference type="ARBA" id="ARBA00001946"/>
    </source>
</evidence>
<proteinExistence type="inferred from homology"/>
<dbReference type="Gene3D" id="3.30.470.20">
    <property type="entry name" value="ATP-grasp fold, B domain"/>
    <property type="match status" value="1"/>
</dbReference>
<dbReference type="InterPro" id="IPR016185">
    <property type="entry name" value="PreATP-grasp_dom_sf"/>
</dbReference>
<dbReference type="NCBIfam" id="NF002527">
    <property type="entry name" value="PRK01966.1-3"/>
    <property type="match status" value="1"/>
</dbReference>
<organism evidence="16">
    <name type="scientific">uncultured Campylobacterales bacterium</name>
    <dbReference type="NCBI Taxonomy" id="352960"/>
    <lineage>
        <taxon>Bacteria</taxon>
        <taxon>Pseudomonadati</taxon>
        <taxon>Campylobacterota</taxon>
        <taxon>Epsilonproteobacteria</taxon>
        <taxon>Campylobacterales</taxon>
        <taxon>environmental samples</taxon>
    </lineage>
</organism>
<keyword evidence="12" id="KW-0961">Cell wall biogenesis/degradation</keyword>
<dbReference type="InterPro" id="IPR013815">
    <property type="entry name" value="ATP_grasp_subdomain_1"/>
</dbReference>
<keyword evidence="7 16" id="KW-0436">Ligase</keyword>
<keyword evidence="8 14" id="KW-0547">Nucleotide-binding</keyword>
<dbReference type="GO" id="GO:0005524">
    <property type="term" value="F:ATP binding"/>
    <property type="evidence" value="ECO:0007669"/>
    <property type="project" value="UniProtKB-UniRule"/>
</dbReference>
<comment type="cofactor">
    <cofactor evidence="2">
        <name>Mg(2+)</name>
        <dbReference type="ChEBI" id="CHEBI:18420"/>
    </cofactor>
</comment>
<dbReference type="SUPFAM" id="SSF52440">
    <property type="entry name" value="PreATP-grasp domain"/>
    <property type="match status" value="1"/>
</dbReference>
<protein>
    <recommendedName>
        <fullName evidence="5">D-alanine--D-alanine ligase</fullName>
        <ecNumber evidence="5">6.3.2.4</ecNumber>
    </recommendedName>
</protein>
<dbReference type="PROSITE" id="PS00844">
    <property type="entry name" value="DALA_DALA_LIGASE_2"/>
    <property type="match status" value="1"/>
</dbReference>
<dbReference type="GO" id="GO:0008360">
    <property type="term" value="P:regulation of cell shape"/>
    <property type="evidence" value="ECO:0007669"/>
    <property type="project" value="UniProtKB-KW"/>
</dbReference>
<evidence type="ECO:0000256" key="10">
    <source>
        <dbReference type="ARBA" id="ARBA00022960"/>
    </source>
</evidence>
<dbReference type="NCBIfam" id="TIGR01205">
    <property type="entry name" value="D_ala_D_alaTIGR"/>
    <property type="match status" value="1"/>
</dbReference>